<organism evidence="1 2">
    <name type="scientific">Dendrolimus kikuchii</name>
    <dbReference type="NCBI Taxonomy" id="765133"/>
    <lineage>
        <taxon>Eukaryota</taxon>
        <taxon>Metazoa</taxon>
        <taxon>Ecdysozoa</taxon>
        <taxon>Arthropoda</taxon>
        <taxon>Hexapoda</taxon>
        <taxon>Insecta</taxon>
        <taxon>Pterygota</taxon>
        <taxon>Neoptera</taxon>
        <taxon>Endopterygota</taxon>
        <taxon>Lepidoptera</taxon>
        <taxon>Glossata</taxon>
        <taxon>Ditrysia</taxon>
        <taxon>Bombycoidea</taxon>
        <taxon>Lasiocampidae</taxon>
        <taxon>Dendrolimus</taxon>
    </lineage>
</organism>
<evidence type="ECO:0000313" key="1">
    <source>
        <dbReference type="EMBL" id="KAJ0182289.1"/>
    </source>
</evidence>
<name>A0ACC1DEV4_9NEOP</name>
<comment type="caution">
    <text evidence="1">The sequence shown here is derived from an EMBL/GenBank/DDBJ whole genome shotgun (WGS) entry which is preliminary data.</text>
</comment>
<keyword evidence="2" id="KW-1185">Reference proteome</keyword>
<gene>
    <name evidence="1" type="ORF">K1T71_001658</name>
</gene>
<protein>
    <submittedName>
        <fullName evidence="1">Uncharacterized protein</fullName>
    </submittedName>
</protein>
<proteinExistence type="predicted"/>
<accession>A0ACC1DEV4</accession>
<sequence length="654" mass="76886">MFIKTEIFKAISFRNPVKLPFSYWVLVFLRFVFTILPQKGYIHPDEFFQNVEIIAGDILVVDVARTWEFNPKFPIRNIFIPKMILGPPTHLIRILNPYTKYYLNIDLRTPYYLLVIPRLFICLLSLINDYCLYRICVLYGQNFRSRLKIFASSYVVFVYCCRSFSNTFEMIFFSILLLLVAECMLKSDKIIYHDEFLEEKYNQATTTLEKVKLYKLRTHLPAHSLNNVIAIATLTVIGIFNRPTFVGFAFSPIFFWLHRGLGSKVVGFKDFHYRIVMFILCGVPIVLLLIIIDSGYYGYLTNADIESLSISWENWVVTPLNFLRYNSDMRNLTQHGLHPRWLHLAVNVPLLFNVLGALAFITLSSNTYRFIRGQYSKLPRIQSITGLMLFSLVIPVALLSLFPHQEARFIIPILIPLVYLYGNCLHPNEADRPYARRSKIMLRITWYILNVLLTVFFGYIHQGGIYPFASTLYREIKGNYGVHMHVITTHSYSIPTFLLQLESTSKIWKDKNSGHRYKLAPTTFIYKYGSLPTKDLYVKIDEVLTNAEMLLHNYKRQYRFYVAAPCSIEKDIHLAGYKYNYFKLVEDYSYYPHFCTEAIPRFPDPNDQYCLDYNLMSKNESRAINLDLFQRISCYLRRFCLRIYKVKLVGKHFN</sequence>
<evidence type="ECO:0000313" key="2">
    <source>
        <dbReference type="Proteomes" id="UP000824533"/>
    </source>
</evidence>
<dbReference type="EMBL" id="CM034389">
    <property type="protein sequence ID" value="KAJ0182289.1"/>
    <property type="molecule type" value="Genomic_DNA"/>
</dbReference>
<dbReference type="Proteomes" id="UP000824533">
    <property type="component" value="Linkage Group LG03"/>
</dbReference>
<reference evidence="1 2" key="1">
    <citation type="journal article" date="2021" name="Front. Genet.">
        <title>Chromosome-Level Genome Assembly Reveals Significant Gene Expansion in the Toll and IMD Signaling Pathways of Dendrolimus kikuchii.</title>
        <authorList>
            <person name="Zhou J."/>
            <person name="Wu P."/>
            <person name="Xiong Z."/>
            <person name="Liu N."/>
            <person name="Zhao N."/>
            <person name="Ji M."/>
            <person name="Qiu Y."/>
            <person name="Yang B."/>
        </authorList>
    </citation>
    <scope>NUCLEOTIDE SEQUENCE [LARGE SCALE GENOMIC DNA]</scope>
    <source>
        <strain evidence="1">Ann1</strain>
    </source>
</reference>